<organism evidence="1 2">
    <name type="scientific">Deinococcus piscis</name>
    <dbReference type="NCBI Taxonomy" id="394230"/>
    <lineage>
        <taxon>Bacteria</taxon>
        <taxon>Thermotogati</taxon>
        <taxon>Deinococcota</taxon>
        <taxon>Deinococci</taxon>
        <taxon>Deinococcales</taxon>
        <taxon>Deinococcaceae</taxon>
        <taxon>Deinococcus</taxon>
    </lineage>
</organism>
<name>A0ABQ3KHQ6_9DEIO</name>
<accession>A0ABQ3KHQ6</accession>
<evidence type="ECO:0000313" key="2">
    <source>
        <dbReference type="Proteomes" id="UP000632154"/>
    </source>
</evidence>
<reference evidence="2" key="1">
    <citation type="journal article" date="2019" name="Int. J. Syst. Evol. Microbiol.">
        <title>The Global Catalogue of Microorganisms (GCM) 10K type strain sequencing project: providing services to taxonomists for standard genome sequencing and annotation.</title>
        <authorList>
            <consortium name="The Broad Institute Genomics Platform"/>
            <consortium name="The Broad Institute Genome Sequencing Center for Infectious Disease"/>
            <person name="Wu L."/>
            <person name="Ma J."/>
        </authorList>
    </citation>
    <scope>NUCLEOTIDE SEQUENCE [LARGE SCALE GENOMIC DNA]</scope>
    <source>
        <strain evidence="2">CGMCC 1.18439</strain>
    </source>
</reference>
<dbReference type="Proteomes" id="UP000632154">
    <property type="component" value="Unassembled WGS sequence"/>
</dbReference>
<evidence type="ECO:0000313" key="1">
    <source>
        <dbReference type="EMBL" id="GHG11320.1"/>
    </source>
</evidence>
<gene>
    <name evidence="1" type="ORF">GCM10017783_24560</name>
</gene>
<comment type="caution">
    <text evidence="1">The sequence shown here is derived from an EMBL/GenBank/DDBJ whole genome shotgun (WGS) entry which is preliminary data.</text>
</comment>
<keyword evidence="2" id="KW-1185">Reference proteome</keyword>
<proteinExistence type="predicted"/>
<protein>
    <submittedName>
        <fullName evidence="1">Uncharacterized protein</fullName>
    </submittedName>
</protein>
<dbReference type="EMBL" id="BNAL01000049">
    <property type="protein sequence ID" value="GHG11320.1"/>
    <property type="molecule type" value="Genomic_DNA"/>
</dbReference>
<sequence length="175" mass="19972">MEPLHQPILYFYGPSQPVVMLQGPILQLCPACRGVTPPARLYRGGRYGYVGSFDCTHCGAAVTILDRDSQPPIEYVADHPQTGEKMRQQVHYETIYRVGGGDFERLEGWLGQRITPQRGQAPFIPLLQRLGLQVKRHDWERLPFHSPPPFTAQIPQPFAEWLELYAAAERNRPHD</sequence>